<dbReference type="InterPro" id="IPR044961">
    <property type="entry name" value="MS5/SDI1"/>
</dbReference>
<dbReference type="ExpressionAtlas" id="M0ZV50">
    <property type="expression patterns" value="baseline and differential"/>
</dbReference>
<reference evidence="7" key="1">
    <citation type="journal article" date="2011" name="Nature">
        <title>Genome sequence and analysis of the tuber crop potato.</title>
        <authorList>
            <consortium name="The Potato Genome Sequencing Consortium"/>
        </authorList>
    </citation>
    <scope>NUCLEOTIDE SEQUENCE [LARGE SCALE GENOMIC DNA]</scope>
    <source>
        <strain evidence="7">cv. DM1-3 516 R44</strain>
    </source>
</reference>
<keyword evidence="4" id="KW-0175">Coiled coil</keyword>
<evidence type="ECO:0000256" key="4">
    <source>
        <dbReference type="ARBA" id="ARBA00023054"/>
    </source>
</evidence>
<evidence type="ECO:0000256" key="2">
    <source>
        <dbReference type="ARBA" id="ARBA00022737"/>
    </source>
</evidence>
<dbReference type="PANTHER" id="PTHR36326:SF14">
    <property type="entry name" value="PROTEIN SULFUR DEFICIENCY-INDUCED 1"/>
    <property type="match status" value="1"/>
</dbReference>
<keyword evidence="7" id="KW-1185">Reference proteome</keyword>
<evidence type="ECO:0000256" key="1">
    <source>
        <dbReference type="ARBA" id="ARBA00004123"/>
    </source>
</evidence>
<comment type="subcellular location">
    <subcellularLocation>
        <location evidence="1">Nucleus</location>
    </subcellularLocation>
</comment>
<evidence type="ECO:0000256" key="5">
    <source>
        <dbReference type="ARBA" id="ARBA00023242"/>
    </source>
</evidence>
<dbReference type="Proteomes" id="UP000011115">
    <property type="component" value="Unassembled WGS sequence"/>
</dbReference>
<dbReference type="EnsemblPlants" id="PGSC0003DMT400008820">
    <property type="protein sequence ID" value="PGSC0003DMT400008820"/>
    <property type="gene ID" value="PGSC0003DMG400003424"/>
</dbReference>
<dbReference type="GO" id="GO:0005634">
    <property type="term" value="C:nucleus"/>
    <property type="evidence" value="ECO:0007669"/>
    <property type="project" value="UniProtKB-SubCell"/>
</dbReference>
<proteinExistence type="predicted"/>
<dbReference type="EnsemblPlants" id="PGSC0003DMT400008821">
    <property type="protein sequence ID" value="PGSC0003DMT400008821"/>
    <property type="gene ID" value="PGSC0003DMG400003425"/>
</dbReference>
<dbReference type="HOGENOM" id="CLU_2030832_0_0_1"/>
<organism evidence="6 7">
    <name type="scientific">Solanum tuberosum</name>
    <name type="common">Potato</name>
    <dbReference type="NCBI Taxonomy" id="4113"/>
    <lineage>
        <taxon>Eukaryota</taxon>
        <taxon>Viridiplantae</taxon>
        <taxon>Streptophyta</taxon>
        <taxon>Embryophyta</taxon>
        <taxon>Tracheophyta</taxon>
        <taxon>Spermatophyta</taxon>
        <taxon>Magnoliopsida</taxon>
        <taxon>eudicotyledons</taxon>
        <taxon>Gunneridae</taxon>
        <taxon>Pentapetalae</taxon>
        <taxon>asterids</taxon>
        <taxon>lamiids</taxon>
        <taxon>Solanales</taxon>
        <taxon>Solanaceae</taxon>
        <taxon>Solanoideae</taxon>
        <taxon>Solaneae</taxon>
        <taxon>Solanum</taxon>
    </lineage>
</organism>
<keyword evidence="2" id="KW-0677">Repeat</keyword>
<keyword evidence="5" id="KW-0539">Nucleus</keyword>
<accession>M0ZV50</accession>
<keyword evidence="3" id="KW-0802">TPR repeat</keyword>
<protein>
    <submittedName>
        <fullName evidence="6">Uncharacterized protein</fullName>
    </submittedName>
</protein>
<dbReference type="Gramene" id="PGSC0003DMT400008821">
    <property type="protein sequence ID" value="PGSC0003DMT400008821"/>
    <property type="gene ID" value="PGSC0003DMG400003425"/>
</dbReference>
<evidence type="ECO:0000313" key="7">
    <source>
        <dbReference type="Proteomes" id="UP000011115"/>
    </source>
</evidence>
<dbReference type="AlphaFoldDB" id="M0ZV50"/>
<reference evidence="6" key="2">
    <citation type="submission" date="2015-06" db="UniProtKB">
        <authorList>
            <consortium name="EnsemblPlants"/>
        </authorList>
    </citation>
    <scope>IDENTIFICATION</scope>
    <source>
        <strain evidence="6">DM1-3 516 R44</strain>
    </source>
</reference>
<dbReference type="eggNOG" id="ENOG502QSSW">
    <property type="taxonomic scope" value="Eukaryota"/>
</dbReference>
<evidence type="ECO:0000256" key="3">
    <source>
        <dbReference type="ARBA" id="ARBA00022803"/>
    </source>
</evidence>
<sequence length="122" mass="14054">MAAEVVYKKAQIIDADSNKACNLTHCLIRQARYDEARNILENVWRGNYAGSEDPKTRNRVEELLVELDSRQPPPFLQNLPGLNLDDDFMNGLEHLINEWAPPKSRRLPIFEEISTFKDQLAC</sequence>
<dbReference type="Gramene" id="PGSC0003DMT400008820">
    <property type="protein sequence ID" value="PGSC0003DMT400008820"/>
    <property type="gene ID" value="PGSC0003DMG400003424"/>
</dbReference>
<dbReference type="PANTHER" id="PTHR36326">
    <property type="entry name" value="PROTEIN POLLENLESS 3-LIKE 2"/>
    <property type="match status" value="1"/>
</dbReference>
<name>M0ZV50_SOLTU</name>
<evidence type="ECO:0000313" key="6">
    <source>
        <dbReference type="EnsemblPlants" id="PGSC0003DMT400008820"/>
    </source>
</evidence>